<keyword evidence="9 10" id="KW-0472">Membrane</keyword>
<dbReference type="OrthoDB" id="5297029at2"/>
<sequence>MKADAKAEAPPPAGGGSKKKLIIIVVAVLVLALGGGAAAWFFMHGDSSEEHSQQDEKSPKKAKKPAKKAGPPVYVPVDQFTVNLQPENGDQYLQVAMTLQASSLEESEVLKTNMPKLRSRILLLLSSKHASEINTPEGKQQLSKEVLDTVNQPFEAGGEHQEVSEVLFTAFIIQ</sequence>
<dbReference type="PANTHER" id="PTHR35091:SF2">
    <property type="entry name" value="FLAGELLAR PROTEIN FLIL"/>
    <property type="match status" value="1"/>
</dbReference>
<evidence type="ECO:0000256" key="10">
    <source>
        <dbReference type="RuleBase" id="RU364125"/>
    </source>
</evidence>
<dbReference type="NCBIfam" id="NF005435">
    <property type="entry name" value="PRK07021.1"/>
    <property type="match status" value="1"/>
</dbReference>
<keyword evidence="5 10" id="KW-0145">Chemotaxis</keyword>
<dbReference type="AlphaFoldDB" id="A0A6L6QEY6"/>
<gene>
    <name evidence="12" type="primary">fliL</name>
    <name evidence="12" type="ORF">GM658_10635</name>
</gene>
<keyword evidence="10" id="KW-0997">Cell inner membrane</keyword>
<evidence type="ECO:0000256" key="3">
    <source>
        <dbReference type="ARBA" id="ARBA00008281"/>
    </source>
</evidence>
<evidence type="ECO:0000256" key="9">
    <source>
        <dbReference type="ARBA" id="ARBA00023136"/>
    </source>
</evidence>
<accession>A0A6L6QEY6</accession>
<keyword evidence="7 10" id="KW-0283">Flagellar rotation</keyword>
<dbReference type="GO" id="GO:0009425">
    <property type="term" value="C:bacterial-type flagellum basal body"/>
    <property type="evidence" value="ECO:0007669"/>
    <property type="project" value="InterPro"/>
</dbReference>
<evidence type="ECO:0000256" key="4">
    <source>
        <dbReference type="ARBA" id="ARBA00022475"/>
    </source>
</evidence>
<dbReference type="Proteomes" id="UP000472320">
    <property type="component" value="Unassembled WGS sequence"/>
</dbReference>
<evidence type="ECO:0000256" key="6">
    <source>
        <dbReference type="ARBA" id="ARBA00022692"/>
    </source>
</evidence>
<dbReference type="GO" id="GO:0006935">
    <property type="term" value="P:chemotaxis"/>
    <property type="evidence" value="ECO:0007669"/>
    <property type="project" value="UniProtKB-KW"/>
</dbReference>
<evidence type="ECO:0000256" key="5">
    <source>
        <dbReference type="ARBA" id="ARBA00022500"/>
    </source>
</evidence>
<comment type="subcellular location">
    <subcellularLocation>
        <location evidence="10">Cell inner membrane</location>
    </subcellularLocation>
    <subcellularLocation>
        <location evidence="2">Cell membrane</location>
        <topology evidence="2">Single-pass membrane protein</topology>
    </subcellularLocation>
</comment>
<name>A0A6L6QEY6_9BURK</name>
<organism evidence="12 13">
    <name type="scientific">Massilia eburnea</name>
    <dbReference type="NCBI Taxonomy" id="1776165"/>
    <lineage>
        <taxon>Bacteria</taxon>
        <taxon>Pseudomonadati</taxon>
        <taxon>Pseudomonadota</taxon>
        <taxon>Betaproteobacteria</taxon>
        <taxon>Burkholderiales</taxon>
        <taxon>Oxalobacteraceae</taxon>
        <taxon>Telluria group</taxon>
        <taxon>Massilia</taxon>
    </lineage>
</organism>
<keyword evidence="12" id="KW-0282">Flagellum</keyword>
<feature type="transmembrane region" description="Helical" evidence="10">
    <location>
        <begin position="21"/>
        <end position="43"/>
    </location>
</feature>
<feature type="region of interest" description="Disordered" evidence="11">
    <location>
        <begin position="49"/>
        <end position="70"/>
    </location>
</feature>
<evidence type="ECO:0000256" key="8">
    <source>
        <dbReference type="ARBA" id="ARBA00022989"/>
    </source>
</evidence>
<comment type="similarity">
    <text evidence="3 10">Belongs to the FliL family.</text>
</comment>
<keyword evidence="8 10" id="KW-1133">Transmembrane helix</keyword>
<dbReference type="GO" id="GO:0071978">
    <property type="term" value="P:bacterial-type flagellum-dependent swarming motility"/>
    <property type="evidence" value="ECO:0007669"/>
    <property type="project" value="TreeGrafter"/>
</dbReference>
<keyword evidence="4" id="KW-1003">Cell membrane</keyword>
<keyword evidence="13" id="KW-1185">Reference proteome</keyword>
<dbReference type="RefSeq" id="WP_155454009.1">
    <property type="nucleotide sequence ID" value="NZ_WNKX01000006.1"/>
</dbReference>
<evidence type="ECO:0000256" key="7">
    <source>
        <dbReference type="ARBA" id="ARBA00022779"/>
    </source>
</evidence>
<keyword evidence="6 10" id="KW-0812">Transmembrane</keyword>
<evidence type="ECO:0000256" key="1">
    <source>
        <dbReference type="ARBA" id="ARBA00002254"/>
    </source>
</evidence>
<feature type="compositionally biased region" description="Basic and acidic residues" evidence="11">
    <location>
        <begin position="49"/>
        <end position="59"/>
    </location>
</feature>
<comment type="function">
    <text evidence="1 10">Controls the rotational direction of flagella during chemotaxis.</text>
</comment>
<keyword evidence="12" id="KW-0966">Cell projection</keyword>
<protein>
    <recommendedName>
        <fullName evidence="10">Flagellar protein FliL</fullName>
    </recommendedName>
</protein>
<dbReference type="PANTHER" id="PTHR35091">
    <property type="entry name" value="FLAGELLAR PROTEIN FLIL"/>
    <property type="match status" value="1"/>
</dbReference>
<dbReference type="GO" id="GO:0005886">
    <property type="term" value="C:plasma membrane"/>
    <property type="evidence" value="ECO:0007669"/>
    <property type="project" value="UniProtKB-SubCell"/>
</dbReference>
<dbReference type="InterPro" id="IPR005503">
    <property type="entry name" value="FliL"/>
</dbReference>
<reference evidence="12 13" key="1">
    <citation type="submission" date="2019-11" db="EMBL/GenBank/DDBJ databases">
        <title>Type strains purchased from KCTC, JCM and DSMZ.</title>
        <authorList>
            <person name="Lu H."/>
        </authorList>
    </citation>
    <scope>NUCLEOTIDE SEQUENCE [LARGE SCALE GENOMIC DNA]</scope>
    <source>
        <strain evidence="12 13">JCM 31587</strain>
    </source>
</reference>
<evidence type="ECO:0000256" key="11">
    <source>
        <dbReference type="SAM" id="MobiDB-lite"/>
    </source>
</evidence>
<keyword evidence="12" id="KW-0969">Cilium</keyword>
<evidence type="ECO:0000313" key="13">
    <source>
        <dbReference type="Proteomes" id="UP000472320"/>
    </source>
</evidence>
<dbReference type="Pfam" id="PF03748">
    <property type="entry name" value="FliL"/>
    <property type="match status" value="1"/>
</dbReference>
<proteinExistence type="inferred from homology"/>
<comment type="caution">
    <text evidence="12">The sequence shown here is derived from an EMBL/GenBank/DDBJ whole genome shotgun (WGS) entry which is preliminary data.</text>
</comment>
<dbReference type="EMBL" id="WNKX01000006">
    <property type="protein sequence ID" value="MTW11058.1"/>
    <property type="molecule type" value="Genomic_DNA"/>
</dbReference>
<evidence type="ECO:0000256" key="2">
    <source>
        <dbReference type="ARBA" id="ARBA00004162"/>
    </source>
</evidence>
<evidence type="ECO:0000313" key="12">
    <source>
        <dbReference type="EMBL" id="MTW11058.1"/>
    </source>
</evidence>